<organism evidence="11 12">
    <name type="scientific">Paenibacillus qinlingensis</name>
    <dbReference type="NCBI Taxonomy" id="1837343"/>
    <lineage>
        <taxon>Bacteria</taxon>
        <taxon>Bacillati</taxon>
        <taxon>Bacillota</taxon>
        <taxon>Bacilli</taxon>
        <taxon>Bacillales</taxon>
        <taxon>Paenibacillaceae</taxon>
        <taxon>Paenibacillus</taxon>
    </lineage>
</organism>
<evidence type="ECO:0000256" key="5">
    <source>
        <dbReference type="ARBA" id="ARBA00023015"/>
    </source>
</evidence>
<evidence type="ECO:0000256" key="6">
    <source>
        <dbReference type="ARBA" id="ARBA00023125"/>
    </source>
</evidence>
<feature type="domain" description="HTH araC/xylS-type" evidence="9">
    <location>
        <begin position="426"/>
        <end position="524"/>
    </location>
</feature>
<dbReference type="CDD" id="cd17536">
    <property type="entry name" value="REC_YesN-like"/>
    <property type="match status" value="1"/>
</dbReference>
<accession>A0ABU1P390</accession>
<dbReference type="PROSITE" id="PS00041">
    <property type="entry name" value="HTH_ARAC_FAMILY_1"/>
    <property type="match status" value="1"/>
</dbReference>
<evidence type="ECO:0000313" key="12">
    <source>
        <dbReference type="Proteomes" id="UP001267290"/>
    </source>
</evidence>
<evidence type="ECO:0000256" key="7">
    <source>
        <dbReference type="ARBA" id="ARBA00023163"/>
    </source>
</evidence>
<dbReference type="EMBL" id="JAVDSB010000011">
    <property type="protein sequence ID" value="MDR6553537.1"/>
    <property type="molecule type" value="Genomic_DNA"/>
</dbReference>
<dbReference type="Gene3D" id="3.40.50.2300">
    <property type="match status" value="1"/>
</dbReference>
<keyword evidence="5" id="KW-0805">Transcription regulation</keyword>
<dbReference type="Gene3D" id="1.10.10.60">
    <property type="entry name" value="Homeodomain-like"/>
    <property type="match status" value="2"/>
</dbReference>
<evidence type="ECO:0000256" key="3">
    <source>
        <dbReference type="ARBA" id="ARBA00022553"/>
    </source>
</evidence>
<dbReference type="PANTHER" id="PTHR42713:SF3">
    <property type="entry name" value="TRANSCRIPTIONAL REGULATORY PROTEIN HPTR"/>
    <property type="match status" value="1"/>
</dbReference>
<keyword evidence="2" id="KW-0963">Cytoplasm</keyword>
<dbReference type="SUPFAM" id="SSF46689">
    <property type="entry name" value="Homeodomain-like"/>
    <property type="match status" value="2"/>
</dbReference>
<dbReference type="InterPro" id="IPR001789">
    <property type="entry name" value="Sig_transdc_resp-reg_receiver"/>
</dbReference>
<dbReference type="PANTHER" id="PTHR42713">
    <property type="entry name" value="HISTIDINE KINASE-RELATED"/>
    <property type="match status" value="1"/>
</dbReference>
<evidence type="ECO:0000313" key="11">
    <source>
        <dbReference type="EMBL" id="MDR6553537.1"/>
    </source>
</evidence>
<evidence type="ECO:0000259" key="9">
    <source>
        <dbReference type="PROSITE" id="PS01124"/>
    </source>
</evidence>
<keyword evidence="7" id="KW-0804">Transcription</keyword>
<feature type="domain" description="Response regulatory" evidence="10">
    <location>
        <begin position="4"/>
        <end position="124"/>
    </location>
</feature>
<dbReference type="InterPro" id="IPR051552">
    <property type="entry name" value="HptR"/>
</dbReference>
<evidence type="ECO:0000256" key="2">
    <source>
        <dbReference type="ARBA" id="ARBA00022490"/>
    </source>
</evidence>
<dbReference type="SUPFAM" id="SSF52172">
    <property type="entry name" value="CheY-like"/>
    <property type="match status" value="1"/>
</dbReference>
<evidence type="ECO:0000256" key="4">
    <source>
        <dbReference type="ARBA" id="ARBA00023012"/>
    </source>
</evidence>
<comment type="subcellular location">
    <subcellularLocation>
        <location evidence="1">Cytoplasm</location>
    </subcellularLocation>
</comment>
<keyword evidence="3 8" id="KW-0597">Phosphoprotein</keyword>
<dbReference type="PROSITE" id="PS50110">
    <property type="entry name" value="RESPONSE_REGULATORY"/>
    <property type="match status" value="1"/>
</dbReference>
<dbReference type="RefSeq" id="WP_310501007.1">
    <property type="nucleotide sequence ID" value="NZ_JAVDSB010000011.1"/>
</dbReference>
<keyword evidence="4" id="KW-0902">Two-component regulatory system</keyword>
<protein>
    <submittedName>
        <fullName evidence="11">Two-component system response regulator YesN</fullName>
    </submittedName>
</protein>
<keyword evidence="12" id="KW-1185">Reference proteome</keyword>
<gene>
    <name evidence="11" type="ORF">J2736_004744</name>
</gene>
<evidence type="ECO:0000256" key="1">
    <source>
        <dbReference type="ARBA" id="ARBA00004496"/>
    </source>
</evidence>
<dbReference type="Pfam" id="PF00072">
    <property type="entry name" value="Response_reg"/>
    <property type="match status" value="1"/>
</dbReference>
<dbReference type="PROSITE" id="PS01124">
    <property type="entry name" value="HTH_ARAC_FAMILY_2"/>
    <property type="match status" value="1"/>
</dbReference>
<keyword evidence="6" id="KW-0238">DNA-binding</keyword>
<dbReference type="Pfam" id="PF12833">
    <property type="entry name" value="HTH_18"/>
    <property type="match status" value="1"/>
</dbReference>
<dbReference type="Proteomes" id="UP001267290">
    <property type="component" value="Unassembled WGS sequence"/>
</dbReference>
<dbReference type="InterPro" id="IPR011006">
    <property type="entry name" value="CheY-like_superfamily"/>
</dbReference>
<comment type="caution">
    <text evidence="11">The sequence shown here is derived from an EMBL/GenBank/DDBJ whole genome shotgun (WGS) entry which is preliminary data.</text>
</comment>
<evidence type="ECO:0000259" key="10">
    <source>
        <dbReference type="PROSITE" id="PS50110"/>
    </source>
</evidence>
<evidence type="ECO:0000256" key="8">
    <source>
        <dbReference type="PROSITE-ProRule" id="PRU00169"/>
    </source>
</evidence>
<proteinExistence type="predicted"/>
<dbReference type="InterPro" id="IPR018062">
    <property type="entry name" value="HTH_AraC-typ_CS"/>
</dbReference>
<dbReference type="SMART" id="SM00448">
    <property type="entry name" value="REC"/>
    <property type="match status" value="1"/>
</dbReference>
<feature type="modified residue" description="4-aspartylphosphate" evidence="8">
    <location>
        <position position="58"/>
    </location>
</feature>
<sequence>MTLQVMLVDDEQYVRKGLLGLIDWETLGYCVSHEADNGKDALRILTSRQSDIDVVITDIRMPVMDGLKLIEEVKLHNLSPCKFIILSGYNDFSYAQSAIRFGVSDYILKPIEEEDLEETLRKLALQIKEERLQKAISGRLTLRGLFEQLSRGEQAAKAVMELDERVHLSKGSVLRYGIVELNRGLSEEGEATDYLIKDNVSVVAQALQTLVDVPSDFVVQLRNQQCAFLICSDALKLYGGSYEQFGAALQNLLAKRLQAGVTLYFGASVKDMKQLSASIQTANELLQYKYVKGMKDVLFYETASETKLSYAEPDVGLFHRIQEAVEEQETEKIKTTIAMLFTEIETKSLAKDAIRTIIDRYVHRILGTLQGMQGPTDLLVNLKPMLSWDAQPLSFGQLQDLFISFMIESSRMMEQLRGEQTKGSIHKIKSYIEHHYQENINLKSIAAEFYMNPVYVGQLFKKTYGQYFNEFLLSIRIGEAKKLLRQTDLRIYEIAEKVGFNNADYFVAQFEKMEDMPPSEYRKKLLTKQGGHSHENTTIPAK</sequence>
<dbReference type="SMART" id="SM00342">
    <property type="entry name" value="HTH_ARAC"/>
    <property type="match status" value="1"/>
</dbReference>
<name>A0ABU1P390_9BACL</name>
<reference evidence="11 12" key="1">
    <citation type="submission" date="2023-07" db="EMBL/GenBank/DDBJ databases">
        <title>Sorghum-associated microbial communities from plants grown in Nebraska, USA.</title>
        <authorList>
            <person name="Schachtman D."/>
        </authorList>
    </citation>
    <scope>NUCLEOTIDE SEQUENCE [LARGE SCALE GENOMIC DNA]</scope>
    <source>
        <strain evidence="11 12">CC258</strain>
    </source>
</reference>
<dbReference type="InterPro" id="IPR018060">
    <property type="entry name" value="HTH_AraC"/>
</dbReference>
<dbReference type="InterPro" id="IPR009057">
    <property type="entry name" value="Homeodomain-like_sf"/>
</dbReference>